<accession>A0A1Y1MGA1</accession>
<reference evidence="1" key="1">
    <citation type="journal article" date="2016" name="Sci. Rep.">
        <title>Molecular characterization of firefly nuptial gifts: a multi-omics approach sheds light on postcopulatory sexual selection.</title>
        <authorList>
            <person name="Al-Wathiqui N."/>
            <person name="Fallon T.R."/>
            <person name="South A."/>
            <person name="Weng J.K."/>
            <person name="Lewis S.M."/>
        </authorList>
    </citation>
    <scope>NUCLEOTIDE SEQUENCE</scope>
</reference>
<evidence type="ECO:0000313" key="2">
    <source>
        <dbReference type="EMBL" id="KAB0792799.1"/>
    </source>
</evidence>
<protein>
    <submittedName>
        <fullName evidence="1">Uncharacterized protein</fullName>
    </submittedName>
</protein>
<sequence length="103" mass="11691">MTECICASNANPDESYSWFRNRTFFKSSCFKCLLRCVTTKMGHFKTDGTVDIDGTVAQYRGVLTKDQVTKCVTPQQNNLDLCDKAYQILLCNEKTIRGTVVVY</sequence>
<dbReference type="InterPro" id="IPR006170">
    <property type="entry name" value="PBP/GOBP"/>
</dbReference>
<evidence type="ECO:0000313" key="1">
    <source>
        <dbReference type="EMBL" id="JAV84842.1"/>
    </source>
</evidence>
<organism evidence="1">
    <name type="scientific">Photinus pyralis</name>
    <name type="common">Common eastern firefly</name>
    <name type="synonym">Lampyris pyralis</name>
    <dbReference type="NCBI Taxonomy" id="7054"/>
    <lineage>
        <taxon>Eukaryota</taxon>
        <taxon>Metazoa</taxon>
        <taxon>Ecdysozoa</taxon>
        <taxon>Arthropoda</taxon>
        <taxon>Hexapoda</taxon>
        <taxon>Insecta</taxon>
        <taxon>Pterygota</taxon>
        <taxon>Neoptera</taxon>
        <taxon>Endopterygota</taxon>
        <taxon>Coleoptera</taxon>
        <taxon>Polyphaga</taxon>
        <taxon>Elateriformia</taxon>
        <taxon>Elateroidea</taxon>
        <taxon>Lampyridae</taxon>
        <taxon>Lampyrinae</taxon>
        <taxon>Photinus</taxon>
    </lineage>
</organism>
<dbReference type="InterPro" id="IPR036728">
    <property type="entry name" value="PBP_GOBP_sf"/>
</dbReference>
<dbReference type="EMBL" id="GEZM01031768">
    <property type="protein sequence ID" value="JAV84842.1"/>
    <property type="molecule type" value="Transcribed_RNA"/>
</dbReference>
<gene>
    <name evidence="2" type="ORF">PPYR_14758</name>
</gene>
<dbReference type="SUPFAM" id="SSF47565">
    <property type="entry name" value="Insect pheromone/odorant-binding proteins"/>
    <property type="match status" value="1"/>
</dbReference>
<dbReference type="InParanoid" id="A0A1Y1MGA1"/>
<reference evidence="2 3" key="2">
    <citation type="journal article" date="2018" name="Elife">
        <title>Firefly genomes illuminate parallel origins of bioluminescence in beetles.</title>
        <authorList>
            <person name="Fallon T.R."/>
            <person name="Lower S.E."/>
            <person name="Chang C.H."/>
            <person name="Bessho-Uehara M."/>
            <person name="Martin G.J."/>
            <person name="Bewick A.J."/>
            <person name="Behringer M."/>
            <person name="Debat H.J."/>
            <person name="Wong I."/>
            <person name="Day J.C."/>
            <person name="Suvorov A."/>
            <person name="Silva C.J."/>
            <person name="Stanger-Hall K.F."/>
            <person name="Hall D.W."/>
            <person name="Schmitz R.J."/>
            <person name="Nelson D.R."/>
            <person name="Lewis S.M."/>
            <person name="Shigenobu S."/>
            <person name="Bybee S.M."/>
            <person name="Larracuente A.M."/>
            <person name="Oba Y."/>
            <person name="Weng J.K."/>
        </authorList>
    </citation>
    <scope>NUCLEOTIDE SEQUENCE [LARGE SCALE GENOMIC DNA]</scope>
    <source>
        <strain evidence="2">1611_PpyrPB1</strain>
        <tissue evidence="2">Whole body</tissue>
    </source>
</reference>
<dbReference type="CDD" id="cd23992">
    <property type="entry name" value="PBP_GOBP"/>
    <property type="match status" value="1"/>
</dbReference>
<dbReference type="Pfam" id="PF01395">
    <property type="entry name" value="PBP_GOBP"/>
    <property type="match status" value="1"/>
</dbReference>
<dbReference type="Gene3D" id="1.10.238.20">
    <property type="entry name" value="Pheromone/general odorant binding protein domain"/>
    <property type="match status" value="1"/>
</dbReference>
<dbReference type="EMBL" id="VVIM01000010">
    <property type="protein sequence ID" value="KAB0792799.1"/>
    <property type="molecule type" value="Genomic_DNA"/>
</dbReference>
<reference evidence="2" key="3">
    <citation type="submission" date="2019-08" db="EMBL/GenBank/DDBJ databases">
        <authorList>
            <consortium name="Photinus pyralis genome working group"/>
            <person name="Fallon T.R."/>
            <person name="Sander Lower S.E."/>
            <person name="Weng J.-K."/>
        </authorList>
    </citation>
    <scope>NUCLEOTIDE SEQUENCE</scope>
    <source>
        <strain evidence="2">1611_PpyrPB1</strain>
        <tissue evidence="2">Whole body</tissue>
    </source>
</reference>
<keyword evidence="3" id="KW-1185">Reference proteome</keyword>
<dbReference type="GO" id="GO:0005549">
    <property type="term" value="F:odorant binding"/>
    <property type="evidence" value="ECO:0007669"/>
    <property type="project" value="InterPro"/>
</dbReference>
<dbReference type="AlphaFoldDB" id="A0A1Y1MGA1"/>
<evidence type="ECO:0000313" key="3">
    <source>
        <dbReference type="Proteomes" id="UP000327044"/>
    </source>
</evidence>
<dbReference type="Proteomes" id="UP000327044">
    <property type="component" value="Unassembled WGS sequence"/>
</dbReference>
<proteinExistence type="predicted"/>
<name>A0A1Y1MGA1_PHOPY</name>